<gene>
    <name evidence="7" type="primary">genX</name>
    <name evidence="7" type="ORF">JYP50_20945</name>
</gene>
<dbReference type="GO" id="GO:0005829">
    <property type="term" value="C:cytosol"/>
    <property type="evidence" value="ECO:0007669"/>
    <property type="project" value="TreeGrafter"/>
</dbReference>
<sequence length="318" mass="35090">MPDWQPGAGLSQLRARAGLLAAIRRFFAERDILEVETPLLCGSGITDPAIEPLIVAAGDSLSAQRYLQTSPEYAMKRLLAAGSGPIYQVARAFRDGEAGARHNPEFSLLEWYRPGFDHHALMAEVAALVCACLGERPWRKLSYRELFRQGLGLDPFEVDAGELERVARGRHDLGNLEGDRDFWLDLLLTHDLEPWLAGQGLCFVYDYPASQAALAQIVDHDGVEVGQRFELYIDGVELANGYHELTDAAEQRARFEADNARRLARGQPARPLDEYLLAALAAGMPACSGVALGVDRLLMLACGEADIRRVLAFSWERS</sequence>
<name>A0A939DJF8_9GAMM</name>
<evidence type="ECO:0000259" key="6">
    <source>
        <dbReference type="PROSITE" id="PS50862"/>
    </source>
</evidence>
<dbReference type="InterPro" id="IPR004525">
    <property type="entry name" value="EpmA"/>
</dbReference>
<keyword evidence="2" id="KW-0436">Ligase</keyword>
<dbReference type="GO" id="GO:0005524">
    <property type="term" value="F:ATP binding"/>
    <property type="evidence" value="ECO:0007669"/>
    <property type="project" value="UniProtKB-KW"/>
</dbReference>
<dbReference type="PANTHER" id="PTHR42918:SF6">
    <property type="entry name" value="ELONGATION FACTOR P--(R)-BETA-LYSINE LIGASE"/>
    <property type="match status" value="1"/>
</dbReference>
<evidence type="ECO:0000256" key="1">
    <source>
        <dbReference type="ARBA" id="ARBA00011738"/>
    </source>
</evidence>
<organism evidence="7 8">
    <name type="scientific">Parahaliea mediterranea</name>
    <dbReference type="NCBI Taxonomy" id="651086"/>
    <lineage>
        <taxon>Bacteria</taxon>
        <taxon>Pseudomonadati</taxon>
        <taxon>Pseudomonadota</taxon>
        <taxon>Gammaproteobacteria</taxon>
        <taxon>Cellvibrionales</taxon>
        <taxon>Halieaceae</taxon>
        <taxon>Parahaliea</taxon>
    </lineage>
</organism>
<feature type="domain" description="Aminoacyl-transfer RNA synthetases class-II family profile" evidence="6">
    <location>
        <begin position="19"/>
        <end position="312"/>
    </location>
</feature>
<comment type="subunit">
    <text evidence="1">Homodimer.</text>
</comment>
<dbReference type="PROSITE" id="PS50862">
    <property type="entry name" value="AA_TRNA_LIGASE_II"/>
    <property type="match status" value="1"/>
</dbReference>
<dbReference type="RefSeq" id="WP_206562525.1">
    <property type="nucleotide sequence ID" value="NZ_JAFKCZ010000023.1"/>
</dbReference>
<dbReference type="EMBL" id="JAFKCZ010000023">
    <property type="protein sequence ID" value="MBN7799078.1"/>
    <property type="molecule type" value="Genomic_DNA"/>
</dbReference>
<dbReference type="InterPro" id="IPR004364">
    <property type="entry name" value="Aa-tRNA-synt_II"/>
</dbReference>
<dbReference type="NCBIfam" id="NF006828">
    <property type="entry name" value="PRK09350.1"/>
    <property type="match status" value="1"/>
</dbReference>
<dbReference type="PANTHER" id="PTHR42918">
    <property type="entry name" value="LYSYL-TRNA SYNTHETASE"/>
    <property type="match status" value="1"/>
</dbReference>
<dbReference type="NCBIfam" id="TIGR00462">
    <property type="entry name" value="genX"/>
    <property type="match status" value="1"/>
</dbReference>
<evidence type="ECO:0000313" key="7">
    <source>
        <dbReference type="EMBL" id="MBN7799078.1"/>
    </source>
</evidence>
<evidence type="ECO:0000256" key="5">
    <source>
        <dbReference type="ARBA" id="ARBA00052794"/>
    </source>
</evidence>
<dbReference type="Pfam" id="PF00152">
    <property type="entry name" value="tRNA-synt_2"/>
    <property type="match status" value="1"/>
</dbReference>
<protein>
    <submittedName>
        <fullName evidence="7">EF-P lysine aminoacylase GenX</fullName>
    </submittedName>
</protein>
<dbReference type="GO" id="GO:0006430">
    <property type="term" value="P:lysyl-tRNA aminoacylation"/>
    <property type="evidence" value="ECO:0007669"/>
    <property type="project" value="InterPro"/>
</dbReference>
<dbReference type="Proteomes" id="UP000664303">
    <property type="component" value="Unassembled WGS sequence"/>
</dbReference>
<dbReference type="SUPFAM" id="SSF55681">
    <property type="entry name" value="Class II aaRS and biotin synthetases"/>
    <property type="match status" value="1"/>
</dbReference>
<dbReference type="Gene3D" id="3.30.930.10">
    <property type="entry name" value="Bira Bifunctional Protein, Domain 2"/>
    <property type="match status" value="1"/>
</dbReference>
<keyword evidence="4" id="KW-0067">ATP-binding</keyword>
<keyword evidence="8" id="KW-1185">Reference proteome</keyword>
<dbReference type="PRINTS" id="PR00982">
    <property type="entry name" value="TRNASYNTHLYS"/>
</dbReference>
<keyword evidence="3" id="KW-0547">Nucleotide-binding</keyword>
<dbReference type="InterPro" id="IPR006195">
    <property type="entry name" value="aa-tRNA-synth_II"/>
</dbReference>
<evidence type="ECO:0000313" key="8">
    <source>
        <dbReference type="Proteomes" id="UP000664303"/>
    </source>
</evidence>
<dbReference type="GO" id="GO:0000049">
    <property type="term" value="F:tRNA binding"/>
    <property type="evidence" value="ECO:0007669"/>
    <property type="project" value="TreeGrafter"/>
</dbReference>
<proteinExistence type="predicted"/>
<dbReference type="InterPro" id="IPR045864">
    <property type="entry name" value="aa-tRNA-synth_II/BPL/LPL"/>
</dbReference>
<comment type="caution">
    <text evidence="7">The sequence shown here is derived from an EMBL/GenBank/DDBJ whole genome shotgun (WGS) entry which is preliminary data.</text>
</comment>
<reference evidence="7" key="1">
    <citation type="submission" date="2021-02" db="EMBL/GenBank/DDBJ databases">
        <title>PHA producing bacteria isolated from coastal sediment in Guangdong, Shenzhen.</title>
        <authorList>
            <person name="Zheng W."/>
            <person name="Yu S."/>
            <person name="Huang Y."/>
        </authorList>
    </citation>
    <scope>NUCLEOTIDE SEQUENCE</scope>
    <source>
        <strain evidence="7">TN14-10</strain>
    </source>
</reference>
<dbReference type="AlphaFoldDB" id="A0A939DJF8"/>
<evidence type="ECO:0000256" key="2">
    <source>
        <dbReference type="ARBA" id="ARBA00022598"/>
    </source>
</evidence>
<evidence type="ECO:0000256" key="3">
    <source>
        <dbReference type="ARBA" id="ARBA00022741"/>
    </source>
</evidence>
<evidence type="ECO:0000256" key="4">
    <source>
        <dbReference type="ARBA" id="ARBA00022840"/>
    </source>
</evidence>
<dbReference type="FunFam" id="3.30.930.10:FF:000017">
    <property type="entry name" value="Elongation factor P--(R)-beta-lysine ligase"/>
    <property type="match status" value="1"/>
</dbReference>
<comment type="catalytic activity">
    <reaction evidence="5">
        <text>D-beta-lysine + L-lysyl-[protein] + ATP = N(6)-((3R)-3,6-diaminohexanoyl)-L-lysyl-[protein] + AMP + diphosphate + H(+)</text>
        <dbReference type="Rhea" id="RHEA:83435"/>
        <dbReference type="Rhea" id="RHEA-COMP:9752"/>
        <dbReference type="Rhea" id="RHEA-COMP:20131"/>
        <dbReference type="ChEBI" id="CHEBI:15378"/>
        <dbReference type="ChEBI" id="CHEBI:29969"/>
        <dbReference type="ChEBI" id="CHEBI:30616"/>
        <dbReference type="ChEBI" id="CHEBI:33019"/>
        <dbReference type="ChEBI" id="CHEBI:84138"/>
        <dbReference type="ChEBI" id="CHEBI:156053"/>
        <dbReference type="ChEBI" id="CHEBI:456215"/>
    </reaction>
    <physiologicalReaction direction="left-to-right" evidence="5">
        <dbReference type="Rhea" id="RHEA:83436"/>
    </physiologicalReaction>
</comment>
<dbReference type="InterPro" id="IPR018149">
    <property type="entry name" value="Lys-tRNA-synth_II_C"/>
</dbReference>
<accession>A0A939DJF8</accession>
<dbReference type="GO" id="GO:0004824">
    <property type="term" value="F:lysine-tRNA ligase activity"/>
    <property type="evidence" value="ECO:0007669"/>
    <property type="project" value="InterPro"/>
</dbReference>